<gene>
    <name evidence="1" type="ORF">CGOC_LOCUS6619</name>
</gene>
<dbReference type="OrthoDB" id="39591at2759"/>
<dbReference type="Proteomes" id="UP000271889">
    <property type="component" value="Unassembled WGS sequence"/>
</dbReference>
<protein>
    <submittedName>
        <fullName evidence="1">Uncharacterized protein</fullName>
    </submittedName>
</protein>
<dbReference type="AlphaFoldDB" id="A0A3P6U1K2"/>
<name>A0A3P6U1K2_CYLGO</name>
<proteinExistence type="predicted"/>
<accession>A0A3P6U1K2</accession>
<sequence length="155" mass="17203">MSGVGIPLQLRSHVIRSWEKCASDQEFKKTQLILAGKCIADLFDCDENIHTTLLRKYCSDIVCVFEQLSLLDDASLSKTYERIMGMVDPQLLVCTYLSLLKPRGGVMPPKKFVLSIGSRLTNTLMAKGGLGVTLSSYEEISQCATSLGEITDFRF</sequence>
<reference evidence="1 2" key="1">
    <citation type="submission" date="2018-11" db="EMBL/GenBank/DDBJ databases">
        <authorList>
            <consortium name="Pathogen Informatics"/>
        </authorList>
    </citation>
    <scope>NUCLEOTIDE SEQUENCE [LARGE SCALE GENOMIC DNA]</scope>
</reference>
<dbReference type="EMBL" id="UYRV01021890">
    <property type="protein sequence ID" value="VDK70431.1"/>
    <property type="molecule type" value="Genomic_DNA"/>
</dbReference>
<evidence type="ECO:0000313" key="1">
    <source>
        <dbReference type="EMBL" id="VDK70431.1"/>
    </source>
</evidence>
<keyword evidence="2" id="KW-1185">Reference proteome</keyword>
<evidence type="ECO:0000313" key="2">
    <source>
        <dbReference type="Proteomes" id="UP000271889"/>
    </source>
</evidence>
<organism evidence="1 2">
    <name type="scientific">Cylicostephanus goldi</name>
    <name type="common">Nematode worm</name>
    <dbReference type="NCBI Taxonomy" id="71465"/>
    <lineage>
        <taxon>Eukaryota</taxon>
        <taxon>Metazoa</taxon>
        <taxon>Ecdysozoa</taxon>
        <taxon>Nematoda</taxon>
        <taxon>Chromadorea</taxon>
        <taxon>Rhabditida</taxon>
        <taxon>Rhabditina</taxon>
        <taxon>Rhabditomorpha</taxon>
        <taxon>Strongyloidea</taxon>
        <taxon>Strongylidae</taxon>
        <taxon>Cylicostephanus</taxon>
    </lineage>
</organism>